<evidence type="ECO:0000256" key="1">
    <source>
        <dbReference type="SAM" id="SignalP"/>
    </source>
</evidence>
<proteinExistence type="predicted"/>
<evidence type="ECO:0000313" key="3">
    <source>
        <dbReference type="Proteomes" id="UP000294678"/>
    </source>
</evidence>
<accession>A0AA46E0I3</accession>
<keyword evidence="3" id="KW-1185">Reference proteome</keyword>
<dbReference type="AlphaFoldDB" id="A0AA46E0I3"/>
<organism evidence="2 3">
    <name type="scientific">Hypnocyclicus thermotrophus</name>
    <dbReference type="NCBI Taxonomy" id="1627895"/>
    <lineage>
        <taxon>Bacteria</taxon>
        <taxon>Fusobacteriati</taxon>
        <taxon>Fusobacteriota</taxon>
        <taxon>Fusobacteriia</taxon>
        <taxon>Fusobacteriales</taxon>
        <taxon>Fusobacteriaceae</taxon>
        <taxon>Hypnocyclicus</taxon>
    </lineage>
</organism>
<dbReference type="Proteomes" id="UP000294678">
    <property type="component" value="Unassembled WGS sequence"/>
</dbReference>
<dbReference type="RefSeq" id="WP_134111974.1">
    <property type="nucleotide sequence ID" value="NZ_SOBG01000001.1"/>
</dbReference>
<dbReference type="EMBL" id="SOBG01000001">
    <property type="protein sequence ID" value="TDT72375.1"/>
    <property type="molecule type" value="Genomic_DNA"/>
</dbReference>
<comment type="caution">
    <text evidence="2">The sequence shown here is derived from an EMBL/GenBank/DDBJ whole genome shotgun (WGS) entry which is preliminary data.</text>
</comment>
<evidence type="ECO:0000313" key="2">
    <source>
        <dbReference type="EMBL" id="TDT72375.1"/>
    </source>
</evidence>
<reference evidence="2 3" key="1">
    <citation type="submission" date="2019-03" db="EMBL/GenBank/DDBJ databases">
        <title>Genomic Encyclopedia of Type Strains, Phase IV (KMG-IV): sequencing the most valuable type-strain genomes for metagenomic binning, comparative biology and taxonomic classification.</title>
        <authorList>
            <person name="Goeker M."/>
        </authorList>
    </citation>
    <scope>NUCLEOTIDE SEQUENCE [LARGE SCALE GENOMIC DNA]</scope>
    <source>
        <strain evidence="2 3">DSM 100055</strain>
    </source>
</reference>
<name>A0AA46E0I3_9FUSO</name>
<sequence>MKNISKFLLFILVSNLIFAIDYTTELNSKYSYNNEDISYYNSAKFGIKLYENDLYTEISFLGENYDTNNDLKVYTAFAEIYQNDLTLSIGKQKTNWGLGTLFNLTNIFNQADIKNPKSDKEGINGLDIKYRPTGMSKIEGFLFKNNYSNKNIAVRYINSFNNIEYNLNYLDYKLSLNRIKDIIVEFKGEDIVGYWSQFNYKKIKDTSTKIATLGIDYTFDIFEKNLYIANEIMNNFDEEIVLNYTNFSYSLTDLITYNQTFIFDFKGEENVILSNLSYIFNDYTTIDITNYKYNNIKNIFNTTQSINDKLELEFKINF</sequence>
<protein>
    <submittedName>
        <fullName evidence="2">Uncharacterized protein</fullName>
    </submittedName>
</protein>
<feature type="chain" id="PRO_5041294156" evidence="1">
    <location>
        <begin position="20"/>
        <end position="318"/>
    </location>
</feature>
<keyword evidence="1" id="KW-0732">Signal</keyword>
<feature type="signal peptide" evidence="1">
    <location>
        <begin position="1"/>
        <end position="19"/>
    </location>
</feature>
<gene>
    <name evidence="2" type="ORF">EV215_0176</name>
</gene>